<proteinExistence type="predicted"/>
<organism evidence="1 2">
    <name type="scientific">Streptomyces aureoversilis</name>
    <dbReference type="NCBI Taxonomy" id="67277"/>
    <lineage>
        <taxon>Bacteria</taxon>
        <taxon>Bacillati</taxon>
        <taxon>Actinomycetota</taxon>
        <taxon>Actinomycetes</taxon>
        <taxon>Kitasatosporales</taxon>
        <taxon>Streptomycetaceae</taxon>
        <taxon>Streptomyces</taxon>
    </lineage>
</organism>
<reference evidence="2" key="1">
    <citation type="journal article" date="2019" name="Int. J. Syst. Evol. Microbiol.">
        <title>The Global Catalogue of Microorganisms (GCM) 10K type strain sequencing project: providing services to taxonomists for standard genome sequencing and annotation.</title>
        <authorList>
            <consortium name="The Broad Institute Genomics Platform"/>
            <consortium name="The Broad Institute Genome Sequencing Center for Infectious Disease"/>
            <person name="Wu L."/>
            <person name="Ma J."/>
        </authorList>
    </citation>
    <scope>NUCLEOTIDE SEQUENCE [LARGE SCALE GENOMIC DNA]</scope>
    <source>
        <strain evidence="2">CGMCC 4.1641</strain>
    </source>
</reference>
<accession>A0ABV9ZVS6</accession>
<name>A0ABV9ZVS6_9ACTN</name>
<comment type="caution">
    <text evidence="1">The sequence shown here is derived from an EMBL/GenBank/DDBJ whole genome shotgun (WGS) entry which is preliminary data.</text>
</comment>
<evidence type="ECO:0000313" key="1">
    <source>
        <dbReference type="EMBL" id="MFC5144257.1"/>
    </source>
</evidence>
<sequence length="117" mass="13153">MPTRTFAIAELAALGIPPDSPDDIEYSDHLFADEPVTTQKYTALRRVIFRAEDDGRIWAVEYETAIDAGDYEIGEPPDDHGWHGDTVEAVEVQQQPVTVFRWVPIEDDPARLDDGVQ</sequence>
<protein>
    <submittedName>
        <fullName evidence="1">Uncharacterized protein</fullName>
    </submittedName>
</protein>
<dbReference type="Proteomes" id="UP001596222">
    <property type="component" value="Unassembled WGS sequence"/>
</dbReference>
<gene>
    <name evidence="1" type="ORF">ACFPP6_06100</name>
</gene>
<dbReference type="EMBL" id="JBHSKJ010000003">
    <property type="protein sequence ID" value="MFC5144257.1"/>
    <property type="molecule type" value="Genomic_DNA"/>
</dbReference>
<evidence type="ECO:0000313" key="2">
    <source>
        <dbReference type="Proteomes" id="UP001596222"/>
    </source>
</evidence>
<dbReference type="RefSeq" id="WP_382037969.1">
    <property type="nucleotide sequence ID" value="NZ_JBHSKJ010000003.1"/>
</dbReference>
<keyword evidence="2" id="KW-1185">Reference proteome</keyword>